<keyword evidence="6" id="KW-0489">Methyltransferase</keyword>
<dbReference type="GO" id="GO:0032259">
    <property type="term" value="P:methylation"/>
    <property type="evidence" value="ECO:0007669"/>
    <property type="project" value="UniProtKB-KW"/>
</dbReference>
<dbReference type="GO" id="GO:0012505">
    <property type="term" value="C:endomembrane system"/>
    <property type="evidence" value="ECO:0007669"/>
    <property type="project" value="UniProtKB-SubCell"/>
</dbReference>
<feature type="transmembrane region" description="Helical" evidence="5">
    <location>
        <begin position="87"/>
        <end position="117"/>
    </location>
</feature>
<evidence type="ECO:0000256" key="3">
    <source>
        <dbReference type="ARBA" id="ARBA00022989"/>
    </source>
</evidence>
<dbReference type="RefSeq" id="WP_009117924.1">
    <property type="nucleotide sequence ID" value="NZ_CP059567.1"/>
</dbReference>
<dbReference type="PANTHER" id="PTHR12714">
    <property type="entry name" value="PROTEIN-S ISOPRENYLCYSTEINE O-METHYLTRANSFERASE"/>
    <property type="match status" value="1"/>
</dbReference>
<keyword evidence="4 5" id="KW-0472">Membrane</keyword>
<organism evidence="6 7">
    <name type="scientific">Neisseria shayeganii</name>
    <dbReference type="NCBI Taxonomy" id="607712"/>
    <lineage>
        <taxon>Bacteria</taxon>
        <taxon>Pseudomonadati</taxon>
        <taxon>Pseudomonadota</taxon>
        <taxon>Betaproteobacteria</taxon>
        <taxon>Neisseriales</taxon>
        <taxon>Neisseriaceae</taxon>
        <taxon>Neisseria</taxon>
    </lineage>
</organism>
<name>A0A7D7S3Z0_9NEIS</name>
<dbReference type="KEGG" id="nsg:H3L94_06155"/>
<dbReference type="Proteomes" id="UP000514752">
    <property type="component" value="Chromosome"/>
</dbReference>
<keyword evidence="3 5" id="KW-1133">Transmembrane helix</keyword>
<dbReference type="InterPro" id="IPR007318">
    <property type="entry name" value="Phopholipid_MeTrfase"/>
</dbReference>
<evidence type="ECO:0000256" key="4">
    <source>
        <dbReference type="ARBA" id="ARBA00023136"/>
    </source>
</evidence>
<comment type="subcellular location">
    <subcellularLocation>
        <location evidence="1">Endomembrane system</location>
        <topology evidence="1">Multi-pass membrane protein</topology>
    </subcellularLocation>
</comment>
<keyword evidence="2 5" id="KW-0812">Transmembrane</keyword>
<accession>A0A7D7S3Z0</accession>
<evidence type="ECO:0000256" key="2">
    <source>
        <dbReference type="ARBA" id="ARBA00022692"/>
    </source>
</evidence>
<reference evidence="6 7" key="1">
    <citation type="submission" date="2020-07" db="EMBL/GenBank/DDBJ databases">
        <title>Genomic diversity of species in the Neisseriaceae family.</title>
        <authorList>
            <person name="Vincent A.T."/>
            <person name="Bernet E."/>
            <person name="Veyrier F.J."/>
        </authorList>
    </citation>
    <scope>NUCLEOTIDE SEQUENCE [LARGE SCALE GENOMIC DNA]</scope>
    <source>
        <strain evidence="6 7">DSM 22244</strain>
    </source>
</reference>
<keyword evidence="6" id="KW-0808">Transferase</keyword>
<evidence type="ECO:0000256" key="1">
    <source>
        <dbReference type="ARBA" id="ARBA00004127"/>
    </source>
</evidence>
<dbReference type="Pfam" id="PF04191">
    <property type="entry name" value="PEMT"/>
    <property type="match status" value="1"/>
</dbReference>
<dbReference type="AlphaFoldDB" id="A0A7D7S3Z0"/>
<gene>
    <name evidence="6" type="ORF">H3L94_06155</name>
</gene>
<proteinExistence type="predicted"/>
<dbReference type="EMBL" id="CP059567">
    <property type="protein sequence ID" value="QMT39466.1"/>
    <property type="molecule type" value="Genomic_DNA"/>
</dbReference>
<feature type="transmembrane region" description="Helical" evidence="5">
    <location>
        <begin position="33"/>
        <end position="55"/>
    </location>
</feature>
<dbReference type="PANTHER" id="PTHR12714:SF24">
    <property type="entry name" value="SLR1182 PROTEIN"/>
    <property type="match status" value="1"/>
</dbReference>
<evidence type="ECO:0000256" key="5">
    <source>
        <dbReference type="SAM" id="Phobius"/>
    </source>
</evidence>
<evidence type="ECO:0000313" key="7">
    <source>
        <dbReference type="Proteomes" id="UP000514752"/>
    </source>
</evidence>
<sequence>MELKIPPLLLVVLSAALMYGLSRLPAGHAWQASWWLPLLPAAAGLAVAGTAAATFRRRRTTLSPLQPQQTQALVSHGIFRYSRNPMYLGMALLLASWGIYLGSLPALAGIPLFVLYLNRFQIRPEERFLTEKFGDSYRAYCRQTRRWL</sequence>
<dbReference type="Gene3D" id="1.20.120.1630">
    <property type="match status" value="1"/>
</dbReference>
<protein>
    <submittedName>
        <fullName evidence="6">Isoprenylcysteine carboxylmethyltransferase family protein</fullName>
    </submittedName>
</protein>
<evidence type="ECO:0000313" key="6">
    <source>
        <dbReference type="EMBL" id="QMT39466.1"/>
    </source>
</evidence>
<dbReference type="GO" id="GO:0008168">
    <property type="term" value="F:methyltransferase activity"/>
    <property type="evidence" value="ECO:0007669"/>
    <property type="project" value="UniProtKB-KW"/>
</dbReference>